<dbReference type="PROSITE" id="PS50244">
    <property type="entry name" value="S5A_REDUCTASE"/>
    <property type="match status" value="1"/>
</dbReference>
<feature type="transmembrane region" description="Helical" evidence="6">
    <location>
        <begin position="58"/>
        <end position="78"/>
    </location>
</feature>
<evidence type="ECO:0000256" key="1">
    <source>
        <dbReference type="ARBA" id="ARBA00004141"/>
    </source>
</evidence>
<feature type="transmembrane region" description="Helical" evidence="6">
    <location>
        <begin position="20"/>
        <end position="37"/>
    </location>
</feature>
<feature type="transmembrane region" description="Helical" evidence="6">
    <location>
        <begin position="90"/>
        <end position="108"/>
    </location>
</feature>
<feature type="transmembrane region" description="Helical" evidence="6">
    <location>
        <begin position="161"/>
        <end position="177"/>
    </location>
</feature>
<dbReference type="GO" id="GO:0008202">
    <property type="term" value="P:steroid metabolic process"/>
    <property type="evidence" value="ECO:0007669"/>
    <property type="project" value="InterPro"/>
</dbReference>
<reference evidence="8" key="2">
    <citation type="journal article" date="2022" name="Microb. Genom.">
        <title>A chromosome-scale genome assembly of the tomato pathogen Cladosporium fulvum reveals a compartmentalized genome architecture and the presence of a dispensable chromosome.</title>
        <authorList>
            <person name="Zaccaron A.Z."/>
            <person name="Chen L.H."/>
            <person name="Samaras A."/>
            <person name="Stergiopoulos I."/>
        </authorList>
    </citation>
    <scope>NUCLEOTIDE SEQUENCE</scope>
    <source>
        <strain evidence="8">Race5_Kim</strain>
    </source>
</reference>
<dbReference type="InterPro" id="IPR001104">
    <property type="entry name" value="3-oxo-5_a-steroid_4-DH_C"/>
</dbReference>
<sequence>MPALELIPGFLPPSREQWELLSYAWQFFPIFTAIQWLTDYYPQGKTSTTSRFNLPGKWAWFLMESPGFLTVLYCMFAIPERENLIGLPWANWTMAGMFTIHYLYRAILSPLVLNPSMSPIHPLVFVCAFAWQVMNGLSIGGWLGGYGPRTVWDWQDRSREIMVGMVIWGWALLGNMFHDDDLREIRRAAARRQKQQAEKEKKPQDGIEKLYMMPKNGLFHYILFPHYLCEWIEWGGFWLVGGLNCVPARSFLINEISTMLPRALAGKRWYVEKFGKERVGNRKAVIPGLL</sequence>
<dbReference type="AlphaFoldDB" id="A0A9Q8PLM8"/>
<evidence type="ECO:0000256" key="3">
    <source>
        <dbReference type="ARBA" id="ARBA00022692"/>
    </source>
</evidence>
<evidence type="ECO:0000256" key="2">
    <source>
        <dbReference type="ARBA" id="ARBA00007742"/>
    </source>
</evidence>
<dbReference type="KEGG" id="ffu:CLAFUR5_13395"/>
<dbReference type="OrthoDB" id="5788137at2759"/>
<evidence type="ECO:0000313" key="9">
    <source>
        <dbReference type="Proteomes" id="UP000756132"/>
    </source>
</evidence>
<keyword evidence="3 6" id="KW-0812">Transmembrane</keyword>
<accession>A0A9Q8PLM8</accession>
<keyword evidence="9" id="KW-1185">Reference proteome</keyword>
<dbReference type="InterPro" id="IPR016636">
    <property type="entry name" value="3-oxo-5-alpha-steroid_4-DH"/>
</dbReference>
<comment type="similarity">
    <text evidence="2">Belongs to the steroid 5-alpha reductase family.</text>
</comment>
<dbReference type="InterPro" id="IPR039357">
    <property type="entry name" value="SRD5A/TECR"/>
</dbReference>
<dbReference type="GeneID" id="71993273"/>
<dbReference type="PANTHER" id="PTHR10556">
    <property type="entry name" value="3-OXO-5-ALPHA-STEROID 4-DEHYDROGENASE"/>
    <property type="match status" value="1"/>
</dbReference>
<dbReference type="Proteomes" id="UP000756132">
    <property type="component" value="Chromosome 12"/>
</dbReference>
<protein>
    <recommendedName>
        <fullName evidence="7">3-oxo-5-alpha-steroid 4-dehydrogenase C-terminal domain-containing protein</fullName>
    </recommendedName>
</protein>
<evidence type="ECO:0000259" key="7">
    <source>
        <dbReference type="Pfam" id="PF02544"/>
    </source>
</evidence>
<name>A0A9Q8PLM8_PASFU</name>
<evidence type="ECO:0000256" key="6">
    <source>
        <dbReference type="SAM" id="Phobius"/>
    </source>
</evidence>
<keyword evidence="5 6" id="KW-0472">Membrane</keyword>
<feature type="transmembrane region" description="Helical" evidence="6">
    <location>
        <begin position="120"/>
        <end position="141"/>
    </location>
</feature>
<dbReference type="GO" id="GO:0003865">
    <property type="term" value="F:3-oxo-5-alpha-steroid 4-dehydrogenase activity"/>
    <property type="evidence" value="ECO:0007669"/>
    <property type="project" value="InterPro"/>
</dbReference>
<organism evidence="8 9">
    <name type="scientific">Passalora fulva</name>
    <name type="common">Tomato leaf mold</name>
    <name type="synonym">Cladosporium fulvum</name>
    <dbReference type="NCBI Taxonomy" id="5499"/>
    <lineage>
        <taxon>Eukaryota</taxon>
        <taxon>Fungi</taxon>
        <taxon>Dikarya</taxon>
        <taxon>Ascomycota</taxon>
        <taxon>Pezizomycotina</taxon>
        <taxon>Dothideomycetes</taxon>
        <taxon>Dothideomycetidae</taxon>
        <taxon>Mycosphaerellales</taxon>
        <taxon>Mycosphaerellaceae</taxon>
        <taxon>Fulvia</taxon>
    </lineage>
</organism>
<dbReference type="PIRSF" id="PIRSF015596">
    <property type="entry name" value="5_alpha-SR2"/>
    <property type="match status" value="1"/>
</dbReference>
<keyword evidence="4 6" id="KW-1133">Transmembrane helix</keyword>
<evidence type="ECO:0000313" key="8">
    <source>
        <dbReference type="EMBL" id="UJO24695.1"/>
    </source>
</evidence>
<evidence type="ECO:0000256" key="4">
    <source>
        <dbReference type="ARBA" id="ARBA00022989"/>
    </source>
</evidence>
<dbReference type="PANTHER" id="PTHR10556:SF43">
    <property type="entry name" value="STEROID 5-ALPHA-REDUCTASE DET2"/>
    <property type="match status" value="1"/>
</dbReference>
<dbReference type="EMBL" id="CP090174">
    <property type="protein sequence ID" value="UJO24695.1"/>
    <property type="molecule type" value="Genomic_DNA"/>
</dbReference>
<evidence type="ECO:0000256" key="5">
    <source>
        <dbReference type="ARBA" id="ARBA00023136"/>
    </source>
</evidence>
<comment type="subcellular location">
    <subcellularLocation>
        <location evidence="1">Membrane</location>
        <topology evidence="1">Multi-pass membrane protein</topology>
    </subcellularLocation>
</comment>
<reference evidence="8" key="1">
    <citation type="submission" date="2021-12" db="EMBL/GenBank/DDBJ databases">
        <authorList>
            <person name="Zaccaron A."/>
            <person name="Stergiopoulos I."/>
        </authorList>
    </citation>
    <scope>NUCLEOTIDE SEQUENCE</scope>
    <source>
        <strain evidence="8">Race5_Kim</strain>
    </source>
</reference>
<dbReference type="Pfam" id="PF02544">
    <property type="entry name" value="Steroid_dh"/>
    <property type="match status" value="1"/>
</dbReference>
<feature type="domain" description="3-oxo-5-alpha-steroid 4-dehydrogenase C-terminal" evidence="7">
    <location>
        <begin position="124"/>
        <end position="289"/>
    </location>
</feature>
<proteinExistence type="inferred from homology"/>
<dbReference type="GO" id="GO:0016020">
    <property type="term" value="C:membrane"/>
    <property type="evidence" value="ECO:0007669"/>
    <property type="project" value="UniProtKB-SubCell"/>
</dbReference>
<gene>
    <name evidence="8" type="ORF">CLAFUR5_13395</name>
</gene>
<dbReference type="RefSeq" id="XP_047769061.1">
    <property type="nucleotide sequence ID" value="XM_047912543.1"/>
</dbReference>